<name>A0A9D3MI88_ANGAN</name>
<sequence length="69" mass="8076">MDSVRARCQCKSKSPVHGGRWQAVREPEGESLHQIREHQEELHLSQLLAHAQPAAWKQKMRQHQCDPVW</sequence>
<accession>A0A9D3MI88</accession>
<evidence type="ECO:0000313" key="2">
    <source>
        <dbReference type="Proteomes" id="UP001044222"/>
    </source>
</evidence>
<gene>
    <name evidence="1" type="ORF">ANANG_G00097980</name>
</gene>
<dbReference type="Proteomes" id="UP001044222">
    <property type="component" value="Unassembled WGS sequence"/>
</dbReference>
<reference evidence="1" key="1">
    <citation type="submission" date="2021-01" db="EMBL/GenBank/DDBJ databases">
        <title>A chromosome-scale assembly of European eel, Anguilla anguilla.</title>
        <authorList>
            <person name="Henkel C."/>
            <person name="Jong-Raadsen S.A."/>
            <person name="Dufour S."/>
            <person name="Weltzien F.-A."/>
            <person name="Palstra A.P."/>
            <person name="Pelster B."/>
            <person name="Spaink H.P."/>
            <person name="Van Den Thillart G.E."/>
            <person name="Jansen H."/>
            <person name="Zahm M."/>
            <person name="Klopp C."/>
            <person name="Cedric C."/>
            <person name="Louis A."/>
            <person name="Berthelot C."/>
            <person name="Parey E."/>
            <person name="Roest Crollius H."/>
            <person name="Montfort J."/>
            <person name="Robinson-Rechavi M."/>
            <person name="Bucao C."/>
            <person name="Bouchez O."/>
            <person name="Gislard M."/>
            <person name="Lluch J."/>
            <person name="Milhes M."/>
            <person name="Lampietro C."/>
            <person name="Lopez Roques C."/>
            <person name="Donnadieu C."/>
            <person name="Braasch I."/>
            <person name="Desvignes T."/>
            <person name="Postlethwait J."/>
            <person name="Bobe J."/>
            <person name="Guiguen Y."/>
            <person name="Dirks R."/>
        </authorList>
    </citation>
    <scope>NUCLEOTIDE SEQUENCE</scope>
    <source>
        <strain evidence="1">Tag_6206</strain>
        <tissue evidence="1">Liver</tissue>
    </source>
</reference>
<evidence type="ECO:0000313" key="1">
    <source>
        <dbReference type="EMBL" id="KAG5848392.1"/>
    </source>
</evidence>
<feature type="non-terminal residue" evidence="1">
    <location>
        <position position="69"/>
    </location>
</feature>
<dbReference type="AlphaFoldDB" id="A0A9D3MI88"/>
<comment type="caution">
    <text evidence="1">The sequence shown here is derived from an EMBL/GenBank/DDBJ whole genome shotgun (WGS) entry which is preliminary data.</text>
</comment>
<proteinExistence type="predicted"/>
<organism evidence="1 2">
    <name type="scientific">Anguilla anguilla</name>
    <name type="common">European freshwater eel</name>
    <name type="synonym">Muraena anguilla</name>
    <dbReference type="NCBI Taxonomy" id="7936"/>
    <lineage>
        <taxon>Eukaryota</taxon>
        <taxon>Metazoa</taxon>
        <taxon>Chordata</taxon>
        <taxon>Craniata</taxon>
        <taxon>Vertebrata</taxon>
        <taxon>Euteleostomi</taxon>
        <taxon>Actinopterygii</taxon>
        <taxon>Neopterygii</taxon>
        <taxon>Teleostei</taxon>
        <taxon>Anguilliformes</taxon>
        <taxon>Anguillidae</taxon>
        <taxon>Anguilla</taxon>
    </lineage>
</organism>
<protein>
    <submittedName>
        <fullName evidence="1">Uncharacterized protein</fullName>
    </submittedName>
</protein>
<keyword evidence="2" id="KW-1185">Reference proteome</keyword>
<dbReference type="EMBL" id="JAFIRN010000005">
    <property type="protein sequence ID" value="KAG5848392.1"/>
    <property type="molecule type" value="Genomic_DNA"/>
</dbReference>